<gene>
    <name evidence="2" type="ORF">MKK62_06885</name>
</gene>
<proteinExistence type="predicted"/>
<dbReference type="Gene3D" id="3.40.50.10320">
    <property type="entry name" value="LmbE-like"/>
    <property type="match status" value="1"/>
</dbReference>
<name>A0ABY3VV12_9MYCO</name>
<evidence type="ECO:0000256" key="1">
    <source>
        <dbReference type="ARBA" id="ARBA00022833"/>
    </source>
</evidence>
<dbReference type="Pfam" id="PF02585">
    <property type="entry name" value="PIG-L"/>
    <property type="match status" value="1"/>
</dbReference>
<dbReference type="Proteomes" id="UP001055336">
    <property type="component" value="Chromosome"/>
</dbReference>
<dbReference type="PANTHER" id="PTHR12993">
    <property type="entry name" value="N-ACETYLGLUCOSAMINYL-PHOSPHATIDYLINOSITOL DE-N-ACETYLASE-RELATED"/>
    <property type="match status" value="1"/>
</dbReference>
<dbReference type="EMBL" id="CP092488">
    <property type="protein sequence ID" value="UMB70999.1"/>
    <property type="molecule type" value="Genomic_DNA"/>
</dbReference>
<evidence type="ECO:0000313" key="2">
    <source>
        <dbReference type="EMBL" id="UMB70999.1"/>
    </source>
</evidence>
<dbReference type="InterPro" id="IPR024078">
    <property type="entry name" value="LmbE-like_dom_sf"/>
</dbReference>
<dbReference type="RefSeq" id="WP_240262753.1">
    <property type="nucleotide sequence ID" value="NZ_CP092488.2"/>
</dbReference>
<organism evidence="2 3">
    <name type="scientific">Mycobacterium paraterrae</name>
    <dbReference type="NCBI Taxonomy" id="577492"/>
    <lineage>
        <taxon>Bacteria</taxon>
        <taxon>Bacillati</taxon>
        <taxon>Actinomycetota</taxon>
        <taxon>Actinomycetes</taxon>
        <taxon>Mycobacteriales</taxon>
        <taxon>Mycobacteriaceae</taxon>
        <taxon>Mycobacterium</taxon>
    </lineage>
</organism>
<evidence type="ECO:0000313" key="3">
    <source>
        <dbReference type="Proteomes" id="UP001055336"/>
    </source>
</evidence>
<keyword evidence="1" id="KW-0862">Zinc</keyword>
<dbReference type="PANTHER" id="PTHR12993:SF26">
    <property type="entry name" value="1D-MYO-INOSITOL 2-ACETAMIDO-2-DEOXY-ALPHA-D-GLUCOPYRANOSIDE DEACETYLASE"/>
    <property type="match status" value="1"/>
</dbReference>
<accession>A0ABY3VV12</accession>
<keyword evidence="3" id="KW-1185">Reference proteome</keyword>
<sequence length="284" mass="30001">MNDYPAASRAPVLMVVHAHPDDESSQTGGTLACYAAAGWRTVLVTCTDGSQGDGGDGVKPGQLGHRPRQVAAQRLGELATAASILGICDLVTLGYPDSGVAGEDDPPLSTEAFSRRPLAPMALRLAEVLRAYRPDVLITYPPNGLSGHPDHIRTHDLVHSALAIAGVAGDEAPAAVPQLYYIALSRSRLASLATQARAELGPEAWLPPESMAIDDAQITTAVDITNYWNVKLAALGAHASQSDAAALLALFTAASRCDGARWFEEYVRVDPPNRRETGFRATSQ</sequence>
<dbReference type="SUPFAM" id="SSF102588">
    <property type="entry name" value="LmbE-like"/>
    <property type="match status" value="1"/>
</dbReference>
<protein>
    <submittedName>
        <fullName evidence="2">PIG-L family deacetylase</fullName>
    </submittedName>
</protein>
<dbReference type="InterPro" id="IPR003737">
    <property type="entry name" value="GlcNAc_PI_deacetylase-related"/>
</dbReference>
<reference evidence="2" key="1">
    <citation type="submission" date="2022-08" db="EMBL/GenBank/DDBJ databases">
        <title>Whole genome sequencing of non-tuberculosis mycobacteria type-strains.</title>
        <authorList>
            <person name="Igarashi Y."/>
            <person name="Osugi A."/>
            <person name="Mitarai S."/>
        </authorList>
    </citation>
    <scope>NUCLEOTIDE SEQUENCE</scope>
    <source>
        <strain evidence="2">DSM 45127</strain>
    </source>
</reference>